<reference evidence="1 2" key="1">
    <citation type="submission" date="2024-01" db="EMBL/GenBank/DDBJ databases">
        <title>The complete chloroplast genome sequence of Lithospermum erythrorhizon: insights into the phylogenetic relationship among Boraginaceae species and the maternal lineages of purple gromwells.</title>
        <authorList>
            <person name="Okada T."/>
            <person name="Watanabe K."/>
        </authorList>
    </citation>
    <scope>NUCLEOTIDE SEQUENCE [LARGE SCALE GENOMIC DNA]</scope>
</reference>
<sequence length="115" mass="12188">MIGSGASFNLGQFIFDRVMQHAQSHGILKPIAYPSILCSIMESQKGIYVADIPLQADDTSGASGSGNEETTRILGDEIRHLDRVIQTSIASKSVLEARLRSLTGEVDPGIDGSGA</sequence>
<keyword evidence="2" id="KW-1185">Reference proteome</keyword>
<dbReference type="EMBL" id="BAABME010002983">
    <property type="protein sequence ID" value="GAA0156929.1"/>
    <property type="molecule type" value="Genomic_DNA"/>
</dbReference>
<proteinExistence type="predicted"/>
<evidence type="ECO:0000313" key="1">
    <source>
        <dbReference type="EMBL" id="GAA0156929.1"/>
    </source>
</evidence>
<organism evidence="1 2">
    <name type="scientific">Lithospermum erythrorhizon</name>
    <name type="common">Purple gromwell</name>
    <name type="synonym">Lithospermum officinale var. erythrorhizon</name>
    <dbReference type="NCBI Taxonomy" id="34254"/>
    <lineage>
        <taxon>Eukaryota</taxon>
        <taxon>Viridiplantae</taxon>
        <taxon>Streptophyta</taxon>
        <taxon>Embryophyta</taxon>
        <taxon>Tracheophyta</taxon>
        <taxon>Spermatophyta</taxon>
        <taxon>Magnoliopsida</taxon>
        <taxon>eudicotyledons</taxon>
        <taxon>Gunneridae</taxon>
        <taxon>Pentapetalae</taxon>
        <taxon>asterids</taxon>
        <taxon>lamiids</taxon>
        <taxon>Boraginales</taxon>
        <taxon>Boraginaceae</taxon>
        <taxon>Boraginoideae</taxon>
        <taxon>Lithospermeae</taxon>
        <taxon>Lithospermum</taxon>
    </lineage>
</organism>
<evidence type="ECO:0000313" key="2">
    <source>
        <dbReference type="Proteomes" id="UP001454036"/>
    </source>
</evidence>
<comment type="caution">
    <text evidence="1">The sequence shown here is derived from an EMBL/GenBank/DDBJ whole genome shotgun (WGS) entry which is preliminary data.</text>
</comment>
<protein>
    <submittedName>
        <fullName evidence="1">Uncharacterized protein</fullName>
    </submittedName>
</protein>
<accession>A0AAV3PYU1</accession>
<dbReference type="AlphaFoldDB" id="A0AAV3PYU1"/>
<dbReference type="Proteomes" id="UP001454036">
    <property type="component" value="Unassembled WGS sequence"/>
</dbReference>
<name>A0AAV3PYU1_LITER</name>
<gene>
    <name evidence="1" type="ORF">LIER_14306</name>
</gene>